<evidence type="ECO:0000256" key="1">
    <source>
        <dbReference type="SAM" id="MobiDB-lite"/>
    </source>
</evidence>
<dbReference type="Proteomes" id="UP000075882">
    <property type="component" value="Unassembled WGS sequence"/>
</dbReference>
<protein>
    <submittedName>
        <fullName evidence="2">Uncharacterized protein</fullName>
    </submittedName>
</protein>
<feature type="region of interest" description="Disordered" evidence="1">
    <location>
        <begin position="71"/>
        <end position="103"/>
    </location>
</feature>
<dbReference type="AlphaFoldDB" id="A0A8W7PC11"/>
<organism evidence="2">
    <name type="scientific">Anopheles coluzzii</name>
    <name type="common">African malaria mosquito</name>
    <dbReference type="NCBI Taxonomy" id="1518534"/>
    <lineage>
        <taxon>Eukaryota</taxon>
        <taxon>Metazoa</taxon>
        <taxon>Ecdysozoa</taxon>
        <taxon>Arthropoda</taxon>
        <taxon>Hexapoda</taxon>
        <taxon>Insecta</taxon>
        <taxon>Pterygota</taxon>
        <taxon>Neoptera</taxon>
        <taxon>Endopterygota</taxon>
        <taxon>Diptera</taxon>
        <taxon>Nematocera</taxon>
        <taxon>Culicoidea</taxon>
        <taxon>Culicidae</taxon>
        <taxon>Anophelinae</taxon>
        <taxon>Anopheles</taxon>
    </lineage>
</organism>
<name>A0A8W7PC11_ANOCL</name>
<proteinExistence type="predicted"/>
<accession>A0A8W7PC11</accession>
<sequence length="103" mass="11756">MKNKLLKDFWRTTIVTKDLNAGGHVEINNSPSKGIVLNRMKVNLVYEIVAKCVLGSVATVAAINQHHRFRAFKNHKPHARRRKSVQQEQEASLASQRQSPQER</sequence>
<reference evidence="2" key="1">
    <citation type="submission" date="2022-08" db="UniProtKB">
        <authorList>
            <consortium name="EnsemblMetazoa"/>
        </authorList>
    </citation>
    <scope>IDENTIFICATION</scope>
</reference>
<feature type="compositionally biased region" description="Polar residues" evidence="1">
    <location>
        <begin position="86"/>
        <end position="103"/>
    </location>
</feature>
<evidence type="ECO:0000313" key="2">
    <source>
        <dbReference type="EnsemblMetazoa" id="ACOM029360-PA.1"/>
    </source>
</evidence>
<dbReference type="EnsemblMetazoa" id="ACOM029360-RA">
    <property type="protein sequence ID" value="ACOM029360-PA.1"/>
    <property type="gene ID" value="ACOM029360"/>
</dbReference>
<feature type="compositionally biased region" description="Basic residues" evidence="1">
    <location>
        <begin position="71"/>
        <end position="84"/>
    </location>
</feature>